<proteinExistence type="predicted"/>
<protein>
    <submittedName>
        <fullName evidence="1">Uncharacterized protein</fullName>
    </submittedName>
</protein>
<reference evidence="1 2" key="1">
    <citation type="submission" date="2018-08" db="EMBL/GenBank/DDBJ databases">
        <title>Genome and evolution of the arbuscular mycorrhizal fungus Diversispora epigaea (formerly Glomus versiforme) and its bacterial endosymbionts.</title>
        <authorList>
            <person name="Sun X."/>
            <person name="Fei Z."/>
            <person name="Harrison M."/>
        </authorList>
    </citation>
    <scope>NUCLEOTIDE SEQUENCE [LARGE SCALE GENOMIC DNA]</scope>
    <source>
        <strain evidence="1 2">IT104</strain>
    </source>
</reference>
<evidence type="ECO:0000313" key="2">
    <source>
        <dbReference type="Proteomes" id="UP000266861"/>
    </source>
</evidence>
<name>A0A397IRQ5_9GLOM</name>
<dbReference type="AlphaFoldDB" id="A0A397IRQ5"/>
<gene>
    <name evidence="1" type="ORF">Glove_215g9</name>
</gene>
<comment type="caution">
    <text evidence="1">The sequence shown here is derived from an EMBL/GenBank/DDBJ whole genome shotgun (WGS) entry which is preliminary data.</text>
</comment>
<accession>A0A397IRQ5</accession>
<dbReference type="OrthoDB" id="16851at2759"/>
<sequence>MLDFHKTFKELASFHILNTRLHIPQNLIFTFVELEFYLKDERIKIPFSTTTSTNYHAMLDFHKTFKELASFHILNTRLHIPQNLIFTFVELEFYLKDERIKVGYRSGSGKVRSIKDYWSNQIVEGSCLIVEIILDSCGYKEKRNDLFLTTDDESAKIKPPKPANTGRCFLFSSSLRKGKAQAISDFNDIGKVAKILKVNQQAIINHIRELGYGLNFSGDIKTFF</sequence>
<organism evidence="1 2">
    <name type="scientific">Diversispora epigaea</name>
    <dbReference type="NCBI Taxonomy" id="1348612"/>
    <lineage>
        <taxon>Eukaryota</taxon>
        <taxon>Fungi</taxon>
        <taxon>Fungi incertae sedis</taxon>
        <taxon>Mucoromycota</taxon>
        <taxon>Glomeromycotina</taxon>
        <taxon>Glomeromycetes</taxon>
        <taxon>Diversisporales</taxon>
        <taxon>Diversisporaceae</taxon>
        <taxon>Diversispora</taxon>
    </lineage>
</organism>
<dbReference type="Proteomes" id="UP000266861">
    <property type="component" value="Unassembled WGS sequence"/>
</dbReference>
<dbReference type="EMBL" id="PQFF01000200">
    <property type="protein sequence ID" value="RHZ75370.1"/>
    <property type="molecule type" value="Genomic_DNA"/>
</dbReference>
<keyword evidence="2" id="KW-1185">Reference proteome</keyword>
<evidence type="ECO:0000313" key="1">
    <source>
        <dbReference type="EMBL" id="RHZ75370.1"/>
    </source>
</evidence>